<feature type="transmembrane region" description="Helical" evidence="1">
    <location>
        <begin position="119"/>
        <end position="138"/>
    </location>
</feature>
<keyword evidence="1" id="KW-1133">Transmembrane helix</keyword>
<evidence type="ECO:0000313" key="2">
    <source>
        <dbReference type="EMBL" id="KAH7415169.1"/>
    </source>
</evidence>
<organism evidence="2 3">
    <name type="scientific">Ceratopteris richardii</name>
    <name type="common">Triangle waterfern</name>
    <dbReference type="NCBI Taxonomy" id="49495"/>
    <lineage>
        <taxon>Eukaryota</taxon>
        <taxon>Viridiplantae</taxon>
        <taxon>Streptophyta</taxon>
        <taxon>Embryophyta</taxon>
        <taxon>Tracheophyta</taxon>
        <taxon>Polypodiopsida</taxon>
        <taxon>Polypodiidae</taxon>
        <taxon>Polypodiales</taxon>
        <taxon>Pteridineae</taxon>
        <taxon>Pteridaceae</taxon>
        <taxon>Parkerioideae</taxon>
        <taxon>Ceratopteris</taxon>
    </lineage>
</organism>
<gene>
    <name evidence="2" type="ORF">KP509_14G031200</name>
</gene>
<dbReference type="OrthoDB" id="1914153at2759"/>
<evidence type="ECO:0000313" key="3">
    <source>
        <dbReference type="Proteomes" id="UP000825935"/>
    </source>
</evidence>
<dbReference type="AlphaFoldDB" id="A0A8T2T891"/>
<keyword evidence="1" id="KW-0472">Membrane</keyword>
<dbReference type="EMBL" id="CM035419">
    <property type="protein sequence ID" value="KAH7415169.1"/>
    <property type="molecule type" value="Genomic_DNA"/>
</dbReference>
<reference evidence="2" key="1">
    <citation type="submission" date="2021-08" db="EMBL/GenBank/DDBJ databases">
        <title>WGS assembly of Ceratopteris richardii.</title>
        <authorList>
            <person name="Marchant D.B."/>
            <person name="Chen G."/>
            <person name="Jenkins J."/>
            <person name="Shu S."/>
            <person name="Leebens-Mack J."/>
            <person name="Grimwood J."/>
            <person name="Schmutz J."/>
            <person name="Soltis P."/>
            <person name="Soltis D."/>
            <person name="Chen Z.-H."/>
        </authorList>
    </citation>
    <scope>NUCLEOTIDE SEQUENCE</scope>
    <source>
        <strain evidence="2">Whitten #5841</strain>
        <tissue evidence="2">Leaf</tissue>
    </source>
</reference>
<feature type="transmembrane region" description="Helical" evidence="1">
    <location>
        <begin position="86"/>
        <end position="110"/>
    </location>
</feature>
<dbReference type="PANTHER" id="PTHR35102:SF1">
    <property type="entry name" value="E3 UBIQUITIN-PROTEIN LIGASE"/>
    <property type="match status" value="1"/>
</dbReference>
<accession>A0A8T2T891</accession>
<protein>
    <recommendedName>
        <fullName evidence="4">DUF2062 domain-containing protein</fullName>
    </recommendedName>
</protein>
<name>A0A8T2T891_CERRI</name>
<dbReference type="PANTHER" id="PTHR35102">
    <property type="entry name" value="E3 UBIQUITIN-PROTEIN LIGASE"/>
    <property type="match status" value="1"/>
</dbReference>
<comment type="caution">
    <text evidence="2">The sequence shown here is derived from an EMBL/GenBank/DDBJ whole genome shotgun (WGS) entry which is preliminary data.</text>
</comment>
<sequence>MSSEPLLPHQGIERKPLSRYLFEFHSRDNDFFHHSSTHELEITIPVRRSFLQSRVIRWGQHIVVDPFVVFLRRGLQPKVLSLSASLGFALGVFPICWVPLVFCAIVAVVLRSYCHVPTLMLGNFVASFFELGLVVPYMRAGELITGGEHFPLSSGIFWEAFKDQGSHMLMSGMLHAIIGWSALVPFTVIVLYILFLPLFKYLAARMEISTLPLQQDWSYADFIENGSNDALR</sequence>
<keyword evidence="3" id="KW-1185">Reference proteome</keyword>
<evidence type="ECO:0008006" key="4">
    <source>
        <dbReference type="Google" id="ProtNLM"/>
    </source>
</evidence>
<proteinExistence type="predicted"/>
<dbReference type="Proteomes" id="UP000825935">
    <property type="component" value="Chromosome 14"/>
</dbReference>
<feature type="transmembrane region" description="Helical" evidence="1">
    <location>
        <begin position="177"/>
        <end position="199"/>
    </location>
</feature>
<keyword evidence="1" id="KW-0812">Transmembrane</keyword>
<evidence type="ECO:0000256" key="1">
    <source>
        <dbReference type="SAM" id="Phobius"/>
    </source>
</evidence>